<proteinExistence type="predicted"/>
<organism evidence="3 4">
    <name type="scientific">Aphanomyces euteiches</name>
    <dbReference type="NCBI Taxonomy" id="100861"/>
    <lineage>
        <taxon>Eukaryota</taxon>
        <taxon>Sar</taxon>
        <taxon>Stramenopiles</taxon>
        <taxon>Oomycota</taxon>
        <taxon>Saprolegniomycetes</taxon>
        <taxon>Saprolegniales</taxon>
        <taxon>Verrucalvaceae</taxon>
        <taxon>Aphanomyces</taxon>
    </lineage>
</organism>
<dbReference type="AlphaFoldDB" id="A0A6G0X6S3"/>
<evidence type="ECO:0000256" key="1">
    <source>
        <dbReference type="ARBA" id="ARBA00022801"/>
    </source>
</evidence>
<reference evidence="3 4" key="1">
    <citation type="submission" date="2019-07" db="EMBL/GenBank/DDBJ databases">
        <title>Genomics analysis of Aphanomyces spp. identifies a new class of oomycete effector associated with host adaptation.</title>
        <authorList>
            <person name="Gaulin E."/>
        </authorList>
    </citation>
    <scope>NUCLEOTIDE SEQUENCE [LARGE SCALE GENOMIC DNA]</scope>
    <source>
        <strain evidence="3 4">ATCC 201684</strain>
    </source>
</reference>
<dbReference type="InterPro" id="IPR050300">
    <property type="entry name" value="GDXG_lipolytic_enzyme"/>
</dbReference>
<dbReference type="InterPro" id="IPR049492">
    <property type="entry name" value="BD-FAE-like_dom"/>
</dbReference>
<evidence type="ECO:0000313" key="4">
    <source>
        <dbReference type="Proteomes" id="UP000481153"/>
    </source>
</evidence>
<dbReference type="SUPFAM" id="SSF53474">
    <property type="entry name" value="alpha/beta-Hydrolases"/>
    <property type="match status" value="1"/>
</dbReference>
<keyword evidence="4" id="KW-1185">Reference proteome</keyword>
<dbReference type="Gene3D" id="3.40.50.1820">
    <property type="entry name" value="alpha/beta hydrolase"/>
    <property type="match status" value="1"/>
</dbReference>
<evidence type="ECO:0000259" key="2">
    <source>
        <dbReference type="Pfam" id="PF20434"/>
    </source>
</evidence>
<accession>A0A6G0X6S3</accession>
<dbReference type="InterPro" id="IPR029058">
    <property type="entry name" value="AB_hydrolase_fold"/>
</dbReference>
<gene>
    <name evidence="3" type="ORF">Ae201684_007729</name>
</gene>
<dbReference type="VEuPathDB" id="FungiDB:AeMF1_013562"/>
<dbReference type="PANTHER" id="PTHR48081:SF33">
    <property type="entry name" value="KYNURENINE FORMAMIDASE"/>
    <property type="match status" value="1"/>
</dbReference>
<protein>
    <recommendedName>
        <fullName evidence="2">BD-FAE-like domain-containing protein</fullName>
    </recommendedName>
</protein>
<comment type="caution">
    <text evidence="3">The sequence shown here is derived from an EMBL/GenBank/DDBJ whole genome shotgun (WGS) entry which is preliminary data.</text>
</comment>
<evidence type="ECO:0000313" key="3">
    <source>
        <dbReference type="EMBL" id="KAF0735719.1"/>
    </source>
</evidence>
<keyword evidence="1" id="KW-0378">Hydrolase</keyword>
<feature type="domain" description="BD-FAE-like" evidence="2">
    <location>
        <begin position="2"/>
        <end position="62"/>
    </location>
</feature>
<name>A0A6G0X6S3_9STRA</name>
<dbReference type="GO" id="GO:0004061">
    <property type="term" value="F:arylformamidase activity"/>
    <property type="evidence" value="ECO:0007669"/>
    <property type="project" value="TreeGrafter"/>
</dbReference>
<dbReference type="Pfam" id="PF20434">
    <property type="entry name" value="BD-FAE"/>
    <property type="match status" value="1"/>
</dbReference>
<dbReference type="EMBL" id="VJMJ01000093">
    <property type="protein sequence ID" value="KAF0735719.1"/>
    <property type="molecule type" value="Genomic_DNA"/>
</dbReference>
<dbReference type="PANTHER" id="PTHR48081">
    <property type="entry name" value="AB HYDROLASE SUPERFAMILY PROTEIN C4A8.06C"/>
    <property type="match status" value="1"/>
</dbReference>
<sequence>MVVPSYRTFPHGEVIDMMDDLQAVVAWTIANIARYGGDPKRITLAGHSSGAHLGALLVVQSALRDCACPDPAEAVHHVKCIREAQWSLRHQGPVHLRDEPRANGISPLHPSFHGRRHFSAYSPPSLVVDASKDIATRLPSFHLFHGVEDQIVPVDAAHKFAKQLRRIGAPAHVKEFPHGHIDGLLALMGEAIPSKDQDFFMDSLLLIVNQVHDLNSPILLSKL</sequence>
<dbReference type="Proteomes" id="UP000481153">
    <property type="component" value="Unassembled WGS sequence"/>
</dbReference>